<dbReference type="GO" id="GO:0030170">
    <property type="term" value="F:pyridoxal phosphate binding"/>
    <property type="evidence" value="ECO:0007669"/>
    <property type="project" value="InterPro"/>
</dbReference>
<dbReference type="Proteomes" id="UP000294257">
    <property type="component" value="Unassembled WGS sequence"/>
</dbReference>
<dbReference type="InterPro" id="IPR015421">
    <property type="entry name" value="PyrdxlP-dep_Trfase_major"/>
</dbReference>
<sequence length="461" mass="49259">MASDSSGQRLAALLRTTVAAGRTGDRLPSSRELVAEYRVSPVTVRSAIAQLEREGLVVVKSGAGTFVAPPPRPRHPVDTDWQLVAMGDEPSHLTGFDQVVAGPPPGTIPLASGFLAEDLQATAEIGAALRRAMARPEAWSWVPEGLAPLRDWFAAEIDPRLTAGDVLISSGTQTALSTVFRSICPDGAPVLIESPAYIGATAAARAARLPVIAIPTDRHGIRTDLLAAPLASTGARVIYVQPAHANPHGATLSDERRAELLALARRHGAFVIEDDWARYLSFAATPSPPLITDDEDGHVLHLSSLSKPAAPGLRVGAIVARGPVARRLRRARVVDDFFVTPLLQETALQLVTSPSWPRHLRRLHAELHRRRDHLVALVRDLLGPDVLPYEPTGGMHLWLRLPDGADATEVAEAAARQGVMVNPGRPWFPSEPTGEHLRISFGGAPVEAMTAGVRVLAAALR</sequence>
<dbReference type="Gene3D" id="3.40.640.10">
    <property type="entry name" value="Type I PLP-dependent aspartate aminotransferase-like (Major domain)"/>
    <property type="match status" value="1"/>
</dbReference>
<evidence type="ECO:0000313" key="7">
    <source>
        <dbReference type="EMBL" id="RZS40861.1"/>
    </source>
</evidence>
<comment type="similarity">
    <text evidence="1">In the C-terminal section; belongs to the class-I pyridoxal-phosphate-dependent aminotransferase family.</text>
</comment>
<dbReference type="EMBL" id="SGWQ01000003">
    <property type="protein sequence ID" value="RZS40861.1"/>
    <property type="molecule type" value="Genomic_DNA"/>
</dbReference>
<evidence type="ECO:0000256" key="4">
    <source>
        <dbReference type="ARBA" id="ARBA00023125"/>
    </source>
</evidence>
<dbReference type="SUPFAM" id="SSF46785">
    <property type="entry name" value="Winged helix' DNA-binding domain"/>
    <property type="match status" value="1"/>
</dbReference>
<dbReference type="PROSITE" id="PS50949">
    <property type="entry name" value="HTH_GNTR"/>
    <property type="match status" value="1"/>
</dbReference>
<evidence type="ECO:0000256" key="5">
    <source>
        <dbReference type="ARBA" id="ARBA00023163"/>
    </source>
</evidence>
<dbReference type="PRINTS" id="PR00035">
    <property type="entry name" value="HTHGNTR"/>
</dbReference>
<dbReference type="InterPro" id="IPR051446">
    <property type="entry name" value="HTH_trans_reg/aminotransferase"/>
</dbReference>
<keyword evidence="3" id="KW-0805">Transcription regulation</keyword>
<dbReference type="PANTHER" id="PTHR46577:SF2">
    <property type="entry name" value="TRANSCRIPTIONAL REGULATORY PROTEIN"/>
    <property type="match status" value="1"/>
</dbReference>
<dbReference type="Pfam" id="PF00155">
    <property type="entry name" value="Aminotran_1_2"/>
    <property type="match status" value="1"/>
</dbReference>
<dbReference type="SMART" id="SM00345">
    <property type="entry name" value="HTH_GNTR"/>
    <property type="match status" value="1"/>
</dbReference>
<feature type="domain" description="HTH gntR-type" evidence="6">
    <location>
        <begin position="3"/>
        <end position="70"/>
    </location>
</feature>
<dbReference type="InterPro" id="IPR015422">
    <property type="entry name" value="PyrdxlP-dep_Trfase_small"/>
</dbReference>
<dbReference type="SUPFAM" id="SSF53383">
    <property type="entry name" value="PLP-dependent transferases"/>
    <property type="match status" value="1"/>
</dbReference>
<dbReference type="InterPro" id="IPR036388">
    <property type="entry name" value="WH-like_DNA-bd_sf"/>
</dbReference>
<accession>A0A4Q7KXX7</accession>
<gene>
    <name evidence="7" type="ORF">EV193_103175</name>
</gene>
<evidence type="ECO:0000256" key="3">
    <source>
        <dbReference type="ARBA" id="ARBA00023015"/>
    </source>
</evidence>
<dbReference type="GO" id="GO:0003700">
    <property type="term" value="F:DNA-binding transcription factor activity"/>
    <property type="evidence" value="ECO:0007669"/>
    <property type="project" value="InterPro"/>
</dbReference>
<reference evidence="7 8" key="1">
    <citation type="submission" date="2019-02" db="EMBL/GenBank/DDBJ databases">
        <title>Genomic Encyclopedia of Type Strains, Phase IV (KMG-IV): sequencing the most valuable type-strain genomes for metagenomic binning, comparative biology and taxonomic classification.</title>
        <authorList>
            <person name="Goeker M."/>
        </authorList>
    </citation>
    <scope>NUCLEOTIDE SEQUENCE [LARGE SCALE GENOMIC DNA]</scope>
    <source>
        <strain evidence="7 8">DSM 101727</strain>
    </source>
</reference>
<evidence type="ECO:0000256" key="1">
    <source>
        <dbReference type="ARBA" id="ARBA00005384"/>
    </source>
</evidence>
<proteinExistence type="inferred from homology"/>
<keyword evidence="4 7" id="KW-0238">DNA-binding</keyword>
<comment type="caution">
    <text evidence="7">The sequence shown here is derived from an EMBL/GenBank/DDBJ whole genome shotgun (WGS) entry which is preliminary data.</text>
</comment>
<protein>
    <submittedName>
        <fullName evidence="7">DNA-binding transcriptional MocR family regulator</fullName>
    </submittedName>
</protein>
<dbReference type="Gene3D" id="1.10.10.10">
    <property type="entry name" value="Winged helix-like DNA-binding domain superfamily/Winged helix DNA-binding domain"/>
    <property type="match status" value="1"/>
</dbReference>
<dbReference type="GO" id="GO:0003677">
    <property type="term" value="F:DNA binding"/>
    <property type="evidence" value="ECO:0007669"/>
    <property type="project" value="UniProtKB-KW"/>
</dbReference>
<evidence type="ECO:0000313" key="8">
    <source>
        <dbReference type="Proteomes" id="UP000294257"/>
    </source>
</evidence>
<dbReference type="PANTHER" id="PTHR46577">
    <property type="entry name" value="HTH-TYPE TRANSCRIPTIONAL REGULATORY PROTEIN GABR"/>
    <property type="match status" value="1"/>
</dbReference>
<dbReference type="RefSeq" id="WP_130343854.1">
    <property type="nucleotide sequence ID" value="NZ_SGWQ01000003.1"/>
</dbReference>
<evidence type="ECO:0000256" key="2">
    <source>
        <dbReference type="ARBA" id="ARBA00022898"/>
    </source>
</evidence>
<keyword evidence="2" id="KW-0663">Pyridoxal phosphate</keyword>
<evidence type="ECO:0000259" key="6">
    <source>
        <dbReference type="PROSITE" id="PS50949"/>
    </source>
</evidence>
<dbReference type="Pfam" id="PF00392">
    <property type="entry name" value="GntR"/>
    <property type="match status" value="1"/>
</dbReference>
<dbReference type="InterPro" id="IPR004839">
    <property type="entry name" value="Aminotransferase_I/II_large"/>
</dbReference>
<dbReference type="Gene3D" id="3.90.1150.10">
    <property type="entry name" value="Aspartate Aminotransferase, domain 1"/>
    <property type="match status" value="1"/>
</dbReference>
<name>A0A4Q7KXX7_9PSEU</name>
<dbReference type="InterPro" id="IPR015424">
    <property type="entry name" value="PyrdxlP-dep_Trfase"/>
</dbReference>
<dbReference type="OrthoDB" id="9802328at2"/>
<organism evidence="7 8">
    <name type="scientific">Herbihabitans rhizosphaerae</name>
    <dbReference type="NCBI Taxonomy" id="1872711"/>
    <lineage>
        <taxon>Bacteria</taxon>
        <taxon>Bacillati</taxon>
        <taxon>Actinomycetota</taxon>
        <taxon>Actinomycetes</taxon>
        <taxon>Pseudonocardiales</taxon>
        <taxon>Pseudonocardiaceae</taxon>
        <taxon>Herbihabitans</taxon>
    </lineage>
</organism>
<dbReference type="CDD" id="cd00609">
    <property type="entry name" value="AAT_like"/>
    <property type="match status" value="1"/>
</dbReference>
<dbReference type="AlphaFoldDB" id="A0A4Q7KXX7"/>
<keyword evidence="8" id="KW-1185">Reference proteome</keyword>
<dbReference type="CDD" id="cd07377">
    <property type="entry name" value="WHTH_GntR"/>
    <property type="match status" value="1"/>
</dbReference>
<dbReference type="InterPro" id="IPR036390">
    <property type="entry name" value="WH_DNA-bd_sf"/>
</dbReference>
<keyword evidence="5" id="KW-0804">Transcription</keyword>
<dbReference type="InterPro" id="IPR000524">
    <property type="entry name" value="Tscrpt_reg_HTH_GntR"/>
</dbReference>